<keyword evidence="3" id="KW-1185">Reference proteome</keyword>
<dbReference type="Pfam" id="PF01593">
    <property type="entry name" value="Amino_oxidase"/>
    <property type="match status" value="1"/>
</dbReference>
<dbReference type="AlphaFoldDB" id="A0A5R8Z4F7"/>
<dbReference type="InterPro" id="IPR036188">
    <property type="entry name" value="FAD/NAD-bd_sf"/>
</dbReference>
<dbReference type="Gene3D" id="3.50.50.60">
    <property type="entry name" value="FAD/NAD(P)-binding domain"/>
    <property type="match status" value="1"/>
</dbReference>
<evidence type="ECO:0000313" key="3">
    <source>
        <dbReference type="Proteomes" id="UP000309033"/>
    </source>
</evidence>
<proteinExistence type="predicted"/>
<accession>A0A5R8Z4F7</accession>
<dbReference type="EMBL" id="VANP01000004">
    <property type="protein sequence ID" value="TLP60570.1"/>
    <property type="molecule type" value="Genomic_DNA"/>
</dbReference>
<dbReference type="SUPFAM" id="SSF51905">
    <property type="entry name" value="FAD/NAD(P)-binding domain"/>
    <property type="match status" value="1"/>
</dbReference>
<protein>
    <submittedName>
        <fullName evidence="2">FAD-dependent oxidoreductase</fullName>
    </submittedName>
</protein>
<evidence type="ECO:0000259" key="1">
    <source>
        <dbReference type="Pfam" id="PF01593"/>
    </source>
</evidence>
<dbReference type="GO" id="GO:0016491">
    <property type="term" value="F:oxidoreductase activity"/>
    <property type="evidence" value="ECO:0007669"/>
    <property type="project" value="InterPro"/>
</dbReference>
<sequence length="146" mass="15829">MPADVGEAQLRAGMRPFFADDDAHALGPAGQVEHVGEHTQMDHFGYMEGALRSGERAARLLLDQLCSSRRRWPATAGGCSTAVTSGRGTWPRSNGARTARCSWTTAAETPLKRRRGVPGGEPGTPRRGRLLQEARVTGWCRRCRSG</sequence>
<dbReference type="Proteomes" id="UP000309033">
    <property type="component" value="Unassembled WGS sequence"/>
</dbReference>
<evidence type="ECO:0000313" key="2">
    <source>
        <dbReference type="EMBL" id="TLP60570.1"/>
    </source>
</evidence>
<name>A0A5R8Z4F7_9ACTN</name>
<feature type="domain" description="Amine oxidase" evidence="1">
    <location>
        <begin position="16"/>
        <end position="62"/>
    </location>
</feature>
<comment type="caution">
    <text evidence="2">The sequence shown here is derived from an EMBL/GenBank/DDBJ whole genome shotgun (WGS) entry which is preliminary data.</text>
</comment>
<gene>
    <name evidence="2" type="ORF">FED44_11675</name>
</gene>
<reference evidence="2" key="1">
    <citation type="submission" date="2019-05" db="EMBL/GenBank/DDBJ databases">
        <title>Isolation, diversity and antifungal activity of Actinobacteria from wheat.</title>
        <authorList>
            <person name="Yu B."/>
        </authorList>
    </citation>
    <scope>NUCLEOTIDE SEQUENCE [LARGE SCALE GENOMIC DNA]</scope>
    <source>
        <strain evidence="2">NEAU-HEGS1-5</strain>
    </source>
</reference>
<dbReference type="InterPro" id="IPR002937">
    <property type="entry name" value="Amino_oxidase"/>
</dbReference>
<organism evidence="2 3">
    <name type="scientific">Microbispora triticiradicis</name>
    <dbReference type="NCBI Taxonomy" id="2200763"/>
    <lineage>
        <taxon>Bacteria</taxon>
        <taxon>Bacillati</taxon>
        <taxon>Actinomycetota</taxon>
        <taxon>Actinomycetes</taxon>
        <taxon>Streptosporangiales</taxon>
        <taxon>Streptosporangiaceae</taxon>
        <taxon>Microbispora</taxon>
    </lineage>
</organism>
<dbReference type="OrthoDB" id="337830at2"/>